<organism evidence="1 2">
    <name type="scientific">Camellia lanceoleosa</name>
    <dbReference type="NCBI Taxonomy" id="1840588"/>
    <lineage>
        <taxon>Eukaryota</taxon>
        <taxon>Viridiplantae</taxon>
        <taxon>Streptophyta</taxon>
        <taxon>Embryophyta</taxon>
        <taxon>Tracheophyta</taxon>
        <taxon>Spermatophyta</taxon>
        <taxon>Magnoliopsida</taxon>
        <taxon>eudicotyledons</taxon>
        <taxon>Gunneridae</taxon>
        <taxon>Pentapetalae</taxon>
        <taxon>asterids</taxon>
        <taxon>Ericales</taxon>
        <taxon>Theaceae</taxon>
        <taxon>Camellia</taxon>
    </lineage>
</organism>
<evidence type="ECO:0000313" key="2">
    <source>
        <dbReference type="Proteomes" id="UP001060215"/>
    </source>
</evidence>
<gene>
    <name evidence="1" type="ORF">LOK49_LG04G02465</name>
</gene>
<proteinExistence type="predicted"/>
<dbReference type="Proteomes" id="UP001060215">
    <property type="component" value="Chromosome 2"/>
</dbReference>
<evidence type="ECO:0000313" key="1">
    <source>
        <dbReference type="EMBL" id="KAI8019512.1"/>
    </source>
</evidence>
<protein>
    <submittedName>
        <fullName evidence="1">Uncharacterized protein</fullName>
    </submittedName>
</protein>
<reference evidence="1 2" key="1">
    <citation type="journal article" date="2022" name="Plant J.">
        <title>Chromosome-level genome of Camellia lanceoleosa provides a valuable resource for understanding genome evolution and self-incompatibility.</title>
        <authorList>
            <person name="Gong W."/>
            <person name="Xiao S."/>
            <person name="Wang L."/>
            <person name="Liao Z."/>
            <person name="Chang Y."/>
            <person name="Mo W."/>
            <person name="Hu G."/>
            <person name="Li W."/>
            <person name="Zhao G."/>
            <person name="Zhu H."/>
            <person name="Hu X."/>
            <person name="Ji K."/>
            <person name="Xiang X."/>
            <person name="Song Q."/>
            <person name="Yuan D."/>
            <person name="Jin S."/>
            <person name="Zhang L."/>
        </authorList>
    </citation>
    <scope>NUCLEOTIDE SEQUENCE [LARGE SCALE GENOMIC DNA]</scope>
    <source>
        <strain evidence="1">SQ_2022a</strain>
    </source>
</reference>
<keyword evidence="2" id="KW-1185">Reference proteome</keyword>
<name>A0ACC0I480_9ERIC</name>
<comment type="caution">
    <text evidence="1">The sequence shown here is derived from an EMBL/GenBank/DDBJ whole genome shotgun (WGS) entry which is preliminary data.</text>
</comment>
<sequence length="166" mass="18742">MQQRNPTRNRVKDIMFSVKSPSFLLLPVFLTFSSTFFYSYSDGASQNLRLQTIHISGIANESEYGVVSWGTRRSVLEGPSLILFHTSTSNTLDYVVWQANTTVESLGSVLDYLEAAKHIRVDQLFLPPDVQNNINKVETDINTAATTLEHEARRNQKDIQSVLNSM</sequence>
<dbReference type="EMBL" id="CM045759">
    <property type="protein sequence ID" value="KAI8019512.1"/>
    <property type="molecule type" value="Genomic_DNA"/>
</dbReference>
<accession>A0ACC0I480</accession>